<dbReference type="PANTHER" id="PTHR13162">
    <property type="entry name" value="CCR4-NOT TRANSCRIPTION COMPLEX"/>
    <property type="match status" value="1"/>
</dbReference>
<dbReference type="Pfam" id="PF04054">
    <property type="entry name" value="Not1"/>
    <property type="match status" value="1"/>
</dbReference>
<feature type="domain" description="CCR4-NOT transcription complex subunit 1-like NOT1 connector" evidence="13">
    <location>
        <begin position="2016"/>
        <end position="2118"/>
    </location>
</feature>
<evidence type="ECO:0000256" key="5">
    <source>
        <dbReference type="ARBA" id="ARBA00023242"/>
    </source>
</evidence>
<protein>
    <submittedName>
        <fullName evidence="14">(spotted green pufferfish) hypothetical protein</fullName>
    </submittedName>
</protein>
<dbReference type="FunFam" id="1.25.40.800:FF:000001">
    <property type="entry name" value="CCR4-NOT transcription complex subunit 1"/>
    <property type="match status" value="1"/>
</dbReference>
<keyword evidence="2" id="KW-0678">Repressor</keyword>
<evidence type="ECO:0000256" key="1">
    <source>
        <dbReference type="ARBA" id="ARBA00004123"/>
    </source>
</evidence>
<dbReference type="GO" id="GO:0005634">
    <property type="term" value="C:nucleus"/>
    <property type="evidence" value="ECO:0007669"/>
    <property type="project" value="UniProtKB-SubCell"/>
</dbReference>
<dbReference type="Gene3D" id="1.25.40.840">
    <property type="entry name" value="CCR4-NOT transcription complex subunit 1 TTP binding domain"/>
    <property type="match status" value="1"/>
</dbReference>
<dbReference type="InterPro" id="IPR032193">
    <property type="entry name" value="CNOT1_TTP_bind"/>
</dbReference>
<dbReference type="InterPro" id="IPR032191">
    <property type="entry name" value="CNOT1_CAF1_bind"/>
</dbReference>
<reference evidence="14" key="2">
    <citation type="submission" date="2004-02" db="EMBL/GenBank/DDBJ databases">
        <authorList>
            <consortium name="Genoscope"/>
            <consortium name="Whitehead Institute Centre for Genome Research"/>
        </authorList>
    </citation>
    <scope>NUCLEOTIDE SEQUENCE</scope>
</reference>
<feature type="region of interest" description="Disordered" evidence="7">
    <location>
        <begin position="1493"/>
        <end position="1526"/>
    </location>
</feature>
<evidence type="ECO:0000259" key="9">
    <source>
        <dbReference type="Pfam" id="PF12842"/>
    </source>
</evidence>
<proteinExistence type="inferred from homology"/>
<dbReference type="EMBL" id="CAAE01015090">
    <property type="protein sequence ID" value="CAG12368.1"/>
    <property type="molecule type" value="Genomic_DNA"/>
</dbReference>
<reference evidence="14" key="1">
    <citation type="journal article" date="2004" name="Nature">
        <title>Genome duplication in the teleost fish Tetraodon nigroviridis reveals the early vertebrate proto-karyotype.</title>
        <authorList>
            <person name="Jaillon O."/>
            <person name="Aury J.-M."/>
            <person name="Brunet F."/>
            <person name="Petit J.-L."/>
            <person name="Stange-Thomann N."/>
            <person name="Mauceli E."/>
            <person name="Bouneau L."/>
            <person name="Fischer C."/>
            <person name="Ozouf-Costaz C."/>
            <person name="Bernot A."/>
            <person name="Nicaud S."/>
            <person name="Jaffe D."/>
            <person name="Fisher S."/>
            <person name="Lutfalla G."/>
            <person name="Dossat C."/>
            <person name="Segurens B."/>
            <person name="Dasilva C."/>
            <person name="Salanoubat M."/>
            <person name="Levy M."/>
            <person name="Boudet N."/>
            <person name="Castellano S."/>
            <person name="Anthouard V."/>
            <person name="Jubin C."/>
            <person name="Castelli V."/>
            <person name="Katinka M."/>
            <person name="Vacherie B."/>
            <person name="Biemont C."/>
            <person name="Skalli Z."/>
            <person name="Cattolico L."/>
            <person name="Poulain J."/>
            <person name="De Berardinis V."/>
            <person name="Cruaud C."/>
            <person name="Duprat S."/>
            <person name="Brottier P."/>
            <person name="Coutanceau J.-P."/>
            <person name="Gouzy J."/>
            <person name="Parra G."/>
            <person name="Lardier G."/>
            <person name="Chapple C."/>
            <person name="McKernan K.J."/>
            <person name="McEwan P."/>
            <person name="Bosak S."/>
            <person name="Kellis M."/>
            <person name="Volff J.-N."/>
            <person name="Guigo R."/>
            <person name="Zody M.C."/>
            <person name="Mesirov J."/>
            <person name="Lindblad-Toh K."/>
            <person name="Birren B."/>
            <person name="Nusbaum C."/>
            <person name="Kahn D."/>
            <person name="Robinson-Rechavi M."/>
            <person name="Laudet V."/>
            <person name="Schachter V."/>
            <person name="Quetier F."/>
            <person name="Saurin W."/>
            <person name="Scarpelli C."/>
            <person name="Wincker P."/>
            <person name="Lander E.S."/>
            <person name="Weissenbach J."/>
            <person name="Roest Crollius H."/>
        </authorList>
    </citation>
    <scope>NUCLEOTIDE SEQUENCE [LARGE SCALE GENOMIC DNA]</scope>
</reference>
<dbReference type="FunFam" id="1.25.40.840:FF:000001">
    <property type="entry name" value="Ccr4-not transcription complex subunit 1 isoform"/>
    <property type="match status" value="1"/>
</dbReference>
<feature type="domain" description="CCR4-NOT transcription complex subunit 1 CAF1-binding" evidence="10">
    <location>
        <begin position="1389"/>
        <end position="1488"/>
    </location>
</feature>
<evidence type="ECO:0000256" key="4">
    <source>
        <dbReference type="ARBA" id="ARBA00023163"/>
    </source>
</evidence>
<evidence type="ECO:0000259" key="10">
    <source>
        <dbReference type="Pfam" id="PF16415"/>
    </source>
</evidence>
<evidence type="ECO:0000256" key="2">
    <source>
        <dbReference type="ARBA" id="ARBA00022491"/>
    </source>
</evidence>
<dbReference type="Pfam" id="PF16417">
    <property type="entry name" value="CNOT1_TTP_bind"/>
    <property type="match status" value="1"/>
</dbReference>
<comment type="similarity">
    <text evidence="6">Belongs to the CNOT1 family.</text>
</comment>
<dbReference type="GO" id="GO:0030015">
    <property type="term" value="C:CCR4-NOT core complex"/>
    <property type="evidence" value="ECO:0007669"/>
    <property type="project" value="InterPro"/>
</dbReference>
<evidence type="ECO:0000259" key="13">
    <source>
        <dbReference type="Pfam" id="PF23590"/>
    </source>
</evidence>
<evidence type="ECO:0000259" key="8">
    <source>
        <dbReference type="Pfam" id="PF04054"/>
    </source>
</evidence>
<gene>
    <name evidence="14" type="ORF">GSTENG00034624001</name>
</gene>
<name>Q4RGW4_TETNG</name>
<keyword evidence="4" id="KW-0804">Transcription</keyword>
<feature type="domain" description="CCR4-NOT transcription complex subunit 1 HEAT repeat" evidence="12">
    <location>
        <begin position="598"/>
        <end position="754"/>
    </location>
</feature>
<dbReference type="InterPro" id="IPR055454">
    <property type="entry name" value="CNOT1-like_NOT1_connector"/>
</dbReference>
<dbReference type="Pfam" id="PF16415">
    <property type="entry name" value="CNOT1_CAF1_bind"/>
    <property type="match status" value="2"/>
</dbReference>
<dbReference type="InterPro" id="IPR040398">
    <property type="entry name" value="Not1"/>
</dbReference>
<dbReference type="Gene3D" id="1.25.40.800">
    <property type="match status" value="1"/>
</dbReference>
<organism evidence="14">
    <name type="scientific">Tetraodon nigroviridis</name>
    <name type="common">Spotted green pufferfish</name>
    <name type="synonym">Chelonodon nigroviridis</name>
    <dbReference type="NCBI Taxonomy" id="99883"/>
    <lineage>
        <taxon>Eukaryota</taxon>
        <taxon>Metazoa</taxon>
        <taxon>Chordata</taxon>
        <taxon>Craniata</taxon>
        <taxon>Vertebrata</taxon>
        <taxon>Euteleostomi</taxon>
        <taxon>Actinopterygii</taxon>
        <taxon>Neopterygii</taxon>
        <taxon>Teleostei</taxon>
        <taxon>Neoteleostei</taxon>
        <taxon>Acanthomorphata</taxon>
        <taxon>Eupercaria</taxon>
        <taxon>Tetraodontiformes</taxon>
        <taxon>Tetradontoidea</taxon>
        <taxon>Tetraodontidae</taxon>
        <taxon>Tetraodon</taxon>
    </lineage>
</organism>
<feature type="domain" description="CCR4-NOT transcription complex subunit 1-like NOT1 connector" evidence="13">
    <location>
        <begin position="1851"/>
        <end position="1906"/>
    </location>
</feature>
<dbReference type="InterPro" id="IPR024557">
    <property type="entry name" value="CNOT1_dom_4"/>
</dbReference>
<feature type="domain" description="CCR4-Not complex component Not1 C-terminal" evidence="8">
    <location>
        <begin position="2327"/>
        <end position="2686"/>
    </location>
</feature>
<feature type="region of interest" description="Disordered" evidence="7">
    <location>
        <begin position="1124"/>
        <end position="1176"/>
    </location>
</feature>
<evidence type="ECO:0000256" key="3">
    <source>
        <dbReference type="ARBA" id="ARBA00023015"/>
    </source>
</evidence>
<sequence>MIKDGQPLGFVENEGFGEPLKLIVASYVLPSRKIVNRHGPEADRHLLRCLFSHVDFSGDGKSSGKDFHQVFGRVFSRSNANLNSTTEFVAACLVFSSPVSVLLRFLCLLFVKTQFLIQECVLLISKPNFISTLCYAIDNPLHYQKSLKPSAHFFTQLSKVLKLSKVQEVIFGLALLSSSNTDLRAFGECVRLGTSGPTAVRSPLQPACPVLCVSAAQFVKQKLPDLLRSYVDADLGGNQEGGFQDIAIEVLHLLLSHLLFGQKGASGVGQEQIDAFLKTLCRDFPQERCPVVLAPLLYPEKRDIPMDRILPDSGELAKTMMESSLAEFMQEVGYVFCASLDECRSIILQYGVREVTACQVARVLGMMARTHSGLSDGIPLQVSGLLPRLSGDGARQAQPDQTLLWGLLQSISSPGSGIWSDGKDKNDVSQPHTWNVEVFIDIVKEVNPSLNFKEVTYELDHPGFLIRDNKGLHIVVYAVQRGLGMEVFPVDLIYRPWKNAEGQLSFIQHSLMSPEVFCFADYPCHAVAIDILKAPPEDDNKEIATWKSLDLVESLLRLSEVGQYEQVKQLFGFPIKHCPDMLVLALLQISTSWHTLRHELISTLMPIFLGNHPNSAIILHYAWHGQGQSPSIRQLIMHSMAEWYMRGEQYDQAKLSRILDVAQDLKSLSMLLNGTPFAFVIDLAALASRREYLKLDKWLTDKIREHGEPFIQACVTFLKRRCPSIMGGLPPDKDQPKSSQLPPETLATMLACLQSCAGSVSQELSETILTMVANCSNVMNKARQPPPGVMPKGRAPSTSSLDAISPVQMDPLSGMGSLNLGGTATSHTQNLPGFPTSLSSAFSNPQSPAKAFPALSNPNPSTPFGGIGSLSSQLSAGPLGSGIGSSLGMQTVNTDPFGSRKMSTPGLNPPTFQQSKMKASDLSQVWPEANQHFSKEIDDEANSYFQRIYNHPPHPTMSVDEVLEMLQRFKDSTIKREREVFNCMLRNLFEEYRFFPQYPDKELHITACLFGGIIEKGLVTYMALGLALRYVLEALRKPYGSKMYYFGIAALDRFKNRLKDYPQYCQHLASIAHFLQFPHHLQEVTLFCASVAPPKYIEYGQQSRDPPVKMQGSITTPGSLALAHVQAQSQQPGGPKAPQPGQPSTLVTTATTTTTTAKTTTITRPTPSSFKKDVPPSINTTNIDTLLVATDQTERIVEPPDNVQEKIAFIFNNLSQSNMTQKVEELKETVKDEFMPWVSQYLVMKRVSIEPNFHSLYSNFLDTLKNPEFVKMVLTETYRNIKVLLTSDKAAANFSDRSLLKNLGHWLGMITLAKNKPILYTVSIRDPEQAAFVSPSLLLGGLRMVMAPPGDSLRLSAAEQRTHVPLTDYPLQRSARLAFHSVNARSFPRQDLEVKSLLLEAYVKGQQELLYVVPFVAKVLESSLRSMVFRPQNPWTMAIMNVLAELHQEHDLKLNLKFEIEVLCKNLSLDINELKPGNLLKDKDKLKNLEEQLSAPKKESKPPEESLPVSTAAPPSAPAASTASCAATGPPTPQFSYHDINVYALAGLAPHININTSIPLLQAHPQLKQCVRQSVERAVQELVHPVVDRSIKIAMTTCEQIIRKDFALDSEESRMRLAAHHMMRNLTAGMAMITCREPLLMSIATNLKNSFATALRTPTPQQREMMEEAAARISQDNCELACCFIQKTAVEKAGPEMDKRLATEFELRKHARQEGRRYCDPVVLTYQAERMPEQIRLKVSLSSRFLVAVDVQQAPESQCVCVRVCVCVCACVRAQVGGVDAKQLAVYEEFARNIPGFLPSNDLSQPTGFLAQPMKVSEEEDVAVAPGPQRLTLTCGVSPQQQAWATDDVAQIYDKCIADLEQHLHAVAPGLAMNPLTQALRSLLETVVLARNSRDGIAALGLLQKVSSLAGEHLTAGLSWALFTWSPPFSRLWKAFWMPQAALMPTCCCATGSVTSWSSKPCRMDAPTDRSGATSRSPGQTLAVNGPLVCGTPAATPVNMHVPWSGVCVKVCVLLRCLIECRDEYKYNVEAVELLIRNHLVNMQQYDLHLAQSMENGLHYMAVAFAMQLVKLLLVDERSVSHVTEADFFHTIETLMRTCAHSRANAPEGLPQLMDVVRSNYEAMIDRANGGPNFMMHSGISQASEYNDPPGLREKAEYLLREWVNLYHSAAAGRDSNKAFSAFVGQMHQQGILKTDDLITRFFRLCTEMCVEISYRAQAEQQHNPAASAAIIRAKCYHNLDAFVRLIALLVKHSGEATNTVTKINLLNKVQQRRGAEGEPHVSLGAAARPRGGLVLGIVVGVLIQDHDVRQTEFQQLPYHRIFIMLLLELNAPEHVLETINFQTLTAFCNTFHILRPTKAPGFVYAWLELISHRIFIARMLAHTPQQKGWPMYAQLLIDLFKYLAPFLRNVELNKPMQILYKGTLRVLLVLLHDFPEFLCDYHYGFCDVIPPNCIQLRNLILSAFPRNMRLPDPFTPNLKVDMLSEINLAPRILTNFTGVMPSQFKKDLDSYLKTRSPVTFLSELRSNLQVSNEPGNRYNIQLINALVLYVGTQAIAHIHNKGNAPSMSTITHSAHMDIFQNLAVDLDTEGRYLFLNAIANQLRYPNSHTHYFSCTMLYLFAEANTEAIQEQITRVLLERLIVNRPHPWGLLITFIELIKNPAFKFWSHDFVHCAPEIEKLFQSVAQCCMGQKQAQQVMEGTGAS</sequence>
<dbReference type="PANTHER" id="PTHR13162:SF8">
    <property type="entry name" value="CCR4-NOT TRANSCRIPTION COMPLEX SUBUNIT 1"/>
    <property type="match status" value="1"/>
</dbReference>
<dbReference type="CDD" id="cd20710">
    <property type="entry name" value="NOT1_connector"/>
    <property type="match status" value="1"/>
</dbReference>
<dbReference type="GO" id="GO:0017148">
    <property type="term" value="P:negative regulation of translation"/>
    <property type="evidence" value="ECO:0007669"/>
    <property type="project" value="InterPro"/>
</dbReference>
<keyword evidence="5" id="KW-0539">Nucleus</keyword>
<dbReference type="Pfam" id="PF16418">
    <property type="entry name" value="CNOT1_HEAT"/>
    <property type="match status" value="1"/>
</dbReference>
<feature type="compositionally biased region" description="Low complexity" evidence="7">
    <location>
        <begin position="1510"/>
        <end position="1526"/>
    </location>
</feature>
<evidence type="ECO:0000256" key="7">
    <source>
        <dbReference type="SAM" id="MobiDB-lite"/>
    </source>
</evidence>
<dbReference type="Pfam" id="PF23590">
    <property type="entry name" value="NOT1_connector"/>
    <property type="match status" value="2"/>
</dbReference>
<evidence type="ECO:0000313" key="14">
    <source>
        <dbReference type="EMBL" id="CAG12368.1"/>
    </source>
</evidence>
<comment type="caution">
    <text evidence="14">The sequence shown here is derived from an EMBL/GenBank/DDBJ whole genome shotgun (WGS) entry which is preliminary data.</text>
</comment>
<keyword evidence="3" id="KW-0805">Transcription regulation</keyword>
<dbReference type="InterPro" id="IPR038535">
    <property type="entry name" value="CNOT1_TTP_bind_sf"/>
</dbReference>
<dbReference type="InterPro" id="IPR007196">
    <property type="entry name" value="CCR4-Not_Not1_C"/>
</dbReference>
<dbReference type="GO" id="GO:0060090">
    <property type="term" value="F:molecular adaptor activity"/>
    <property type="evidence" value="ECO:0007669"/>
    <property type="project" value="TreeGrafter"/>
</dbReference>
<dbReference type="Gene3D" id="1.25.40.790">
    <property type="match status" value="2"/>
</dbReference>
<dbReference type="InterPro" id="IPR032194">
    <property type="entry name" value="CNOT1_HEAT"/>
</dbReference>
<dbReference type="KEGG" id="tng:GSTEN00034624G001"/>
<dbReference type="Gene3D" id="1.25.40.180">
    <property type="match status" value="2"/>
</dbReference>
<dbReference type="Pfam" id="PF12842">
    <property type="entry name" value="DUF3819"/>
    <property type="match status" value="1"/>
</dbReference>
<feature type="domain" description="CCR4-NOT transcription complex subunit 1 TTP binding" evidence="11">
    <location>
        <begin position="910"/>
        <end position="1085"/>
    </location>
</feature>
<dbReference type="GO" id="GO:0000288">
    <property type="term" value="P:nuclear-transcribed mRNA catabolic process, deadenylation-dependent decay"/>
    <property type="evidence" value="ECO:0007669"/>
    <property type="project" value="TreeGrafter"/>
</dbReference>
<evidence type="ECO:0000256" key="6">
    <source>
        <dbReference type="ARBA" id="ARBA00025717"/>
    </source>
</evidence>
<dbReference type="GO" id="GO:0000932">
    <property type="term" value="C:P-body"/>
    <property type="evidence" value="ECO:0007669"/>
    <property type="project" value="TreeGrafter"/>
</dbReference>
<evidence type="ECO:0000259" key="12">
    <source>
        <dbReference type="Pfam" id="PF16418"/>
    </source>
</evidence>
<evidence type="ECO:0000259" key="11">
    <source>
        <dbReference type="Pfam" id="PF16417"/>
    </source>
</evidence>
<feature type="compositionally biased region" description="Basic and acidic residues" evidence="7">
    <location>
        <begin position="1493"/>
        <end position="1504"/>
    </location>
</feature>
<dbReference type="OrthoDB" id="1933107at2759"/>
<comment type="subcellular location">
    <subcellularLocation>
        <location evidence="1">Nucleus</location>
    </subcellularLocation>
</comment>
<accession>Q4RGW4</accession>
<feature type="domain" description="CCR4-NOT transcription complex subunit 1 CAF1-binding" evidence="10">
    <location>
        <begin position="1196"/>
        <end position="1320"/>
    </location>
</feature>
<feature type="compositionally biased region" description="Low complexity" evidence="7">
    <location>
        <begin position="1142"/>
        <end position="1166"/>
    </location>
</feature>
<feature type="domain" description="CCR4-NOT transcription complex subunit 1" evidence="9">
    <location>
        <begin position="1565"/>
        <end position="1712"/>
    </location>
</feature>